<comment type="caution">
    <text evidence="1">The sequence shown here is derived from an EMBL/GenBank/DDBJ whole genome shotgun (WGS) entry which is preliminary data.</text>
</comment>
<dbReference type="AlphaFoldDB" id="A0A0R1YQW3"/>
<protein>
    <recommendedName>
        <fullName evidence="3">CRISPR system CASCADE complex protein CasB</fullName>
    </recommendedName>
</protein>
<dbReference type="Gene3D" id="1.10.520.40">
    <property type="entry name" value="CRISPR-associated protein Cse2"/>
    <property type="match status" value="1"/>
</dbReference>
<sequence length="207" mass="23003">MNSTTFKIIKMTASIIQELYGNGNINRAVLASIRGASSMTSPRAQNVWPIMMEKLDPAMLSRTGKPTRAEIAVYSALRFYAIHQQGKEPLVAGISGKDETADGITLFAALANLRKNDDTRTALDRRVQALFGTTNISSVINSITHLVEILKATTPNQKIDYARLAGDLYRYQGGYQQARQVSLAWAQQYYRFIKQPVTLTEGEKNND</sequence>
<gene>
    <name evidence="1" type="ORF">FD47_GL000366</name>
</gene>
<dbReference type="EMBL" id="AZFZ01000012">
    <property type="protein sequence ID" value="KRM44562.1"/>
    <property type="molecule type" value="Genomic_DNA"/>
</dbReference>
<evidence type="ECO:0008006" key="3">
    <source>
        <dbReference type="Google" id="ProtNLM"/>
    </source>
</evidence>
<accession>A0A0R1YQW3</accession>
<reference evidence="1 2" key="1">
    <citation type="journal article" date="2015" name="Genome Announc.">
        <title>Expanding the biotechnology potential of lactobacilli through comparative genomics of 213 strains and associated genera.</title>
        <authorList>
            <person name="Sun Z."/>
            <person name="Harris H.M."/>
            <person name="McCann A."/>
            <person name="Guo C."/>
            <person name="Argimon S."/>
            <person name="Zhang W."/>
            <person name="Yang X."/>
            <person name="Jeffery I.B."/>
            <person name="Cooney J.C."/>
            <person name="Kagawa T.F."/>
            <person name="Liu W."/>
            <person name="Song Y."/>
            <person name="Salvetti E."/>
            <person name="Wrobel A."/>
            <person name="Rasinkangas P."/>
            <person name="Parkhill J."/>
            <person name="Rea M.C."/>
            <person name="O'Sullivan O."/>
            <person name="Ritari J."/>
            <person name="Douillard F.P."/>
            <person name="Paul Ross R."/>
            <person name="Yang R."/>
            <person name="Briner A.E."/>
            <person name="Felis G.E."/>
            <person name="de Vos W.M."/>
            <person name="Barrangou R."/>
            <person name="Klaenhammer T.R."/>
            <person name="Caufield P.W."/>
            <person name="Cui Y."/>
            <person name="Zhang H."/>
            <person name="O'Toole P.W."/>
        </authorList>
    </citation>
    <scope>NUCLEOTIDE SEQUENCE [LARGE SCALE GENOMIC DNA]</scope>
    <source>
        <strain evidence="1 2">DSM 18390</strain>
    </source>
</reference>
<dbReference type="PATRIC" id="fig|1423786.4.peg.380"/>
<organism evidence="1 2">
    <name type="scientific">Lentilactobacillus parafarraginis DSM 18390 = JCM 14109</name>
    <dbReference type="NCBI Taxonomy" id="1423786"/>
    <lineage>
        <taxon>Bacteria</taxon>
        <taxon>Bacillati</taxon>
        <taxon>Bacillota</taxon>
        <taxon>Bacilli</taxon>
        <taxon>Lactobacillales</taxon>
        <taxon>Lactobacillaceae</taxon>
        <taxon>Lentilactobacillus</taxon>
    </lineage>
</organism>
<dbReference type="Proteomes" id="UP000051010">
    <property type="component" value="Unassembled WGS sequence"/>
</dbReference>
<dbReference type="NCBIfam" id="TIGR02548">
    <property type="entry name" value="casB_cse2"/>
    <property type="match status" value="1"/>
</dbReference>
<dbReference type="InterPro" id="IPR013382">
    <property type="entry name" value="CRISPR-assoc_prot_Cse2"/>
</dbReference>
<evidence type="ECO:0000313" key="1">
    <source>
        <dbReference type="EMBL" id="KRM44562.1"/>
    </source>
</evidence>
<name>A0A0R1YQW3_9LACO</name>
<evidence type="ECO:0000313" key="2">
    <source>
        <dbReference type="Proteomes" id="UP000051010"/>
    </source>
</evidence>
<dbReference type="InterPro" id="IPR038287">
    <property type="entry name" value="Cse2_sf"/>
</dbReference>
<dbReference type="Pfam" id="PF09485">
    <property type="entry name" value="CRISPR_Cse2"/>
    <property type="match status" value="1"/>
</dbReference>
<dbReference type="CDD" id="cd09731">
    <property type="entry name" value="Cse2_I-E"/>
    <property type="match status" value="1"/>
</dbReference>
<proteinExistence type="predicted"/>